<gene>
    <name evidence="1" type="ORF">DES35_1191</name>
</gene>
<dbReference type="EMBL" id="QPJS01000019">
    <property type="protein sequence ID" value="RCX00420.1"/>
    <property type="molecule type" value="Genomic_DNA"/>
</dbReference>
<dbReference type="Proteomes" id="UP000253517">
    <property type="component" value="Unassembled WGS sequence"/>
</dbReference>
<name>A0A368ZTW6_9FLAO</name>
<reference evidence="1 2" key="1">
    <citation type="submission" date="2018-07" db="EMBL/GenBank/DDBJ databases">
        <title>Genomic Encyclopedia of Type Strains, Phase IV (KMG-IV): sequencing the most valuable type-strain genomes for metagenomic binning, comparative biology and taxonomic classification.</title>
        <authorList>
            <person name="Goeker M."/>
        </authorList>
    </citation>
    <scope>NUCLEOTIDE SEQUENCE [LARGE SCALE GENOMIC DNA]</scope>
    <source>
        <strain evidence="1 2">DSM 21410</strain>
    </source>
</reference>
<keyword evidence="2" id="KW-1185">Reference proteome</keyword>
<comment type="caution">
    <text evidence="1">The sequence shown here is derived from an EMBL/GenBank/DDBJ whole genome shotgun (WGS) entry which is preliminary data.</text>
</comment>
<evidence type="ECO:0000313" key="2">
    <source>
        <dbReference type="Proteomes" id="UP000253517"/>
    </source>
</evidence>
<dbReference type="AlphaFoldDB" id="A0A368ZTW6"/>
<accession>A0A368ZTW6</accession>
<proteinExistence type="predicted"/>
<evidence type="ECO:0000313" key="1">
    <source>
        <dbReference type="EMBL" id="RCX00420.1"/>
    </source>
</evidence>
<organism evidence="1 2">
    <name type="scientific">Schleiferia thermophila</name>
    <dbReference type="NCBI Taxonomy" id="884107"/>
    <lineage>
        <taxon>Bacteria</taxon>
        <taxon>Pseudomonadati</taxon>
        <taxon>Bacteroidota</taxon>
        <taxon>Flavobacteriia</taxon>
        <taxon>Flavobacteriales</taxon>
        <taxon>Schleiferiaceae</taxon>
        <taxon>Schleiferia</taxon>
    </lineage>
</organism>
<sequence length="130" mass="15640">MKQEIQIEADSIVVNYWKSTEANEYHFSYTKEKIEIRSAYFNFEKNVNEALIIQQFLRFINQLYIDKNEKIILSQEEEPAPVSDYHVISVLVYFNGKKIIEENTKIYSNIKFNSLFLEFYDFLDSLIREE</sequence>
<protein>
    <submittedName>
        <fullName evidence="1">Uncharacterized protein</fullName>
    </submittedName>
</protein>